<accession>A0A7J9LFK7</accession>
<organism evidence="1 2">
    <name type="scientific">Gossypium schwendimanii</name>
    <name type="common">Cotton</name>
    <dbReference type="NCBI Taxonomy" id="34291"/>
    <lineage>
        <taxon>Eukaryota</taxon>
        <taxon>Viridiplantae</taxon>
        <taxon>Streptophyta</taxon>
        <taxon>Embryophyta</taxon>
        <taxon>Tracheophyta</taxon>
        <taxon>Spermatophyta</taxon>
        <taxon>Magnoliopsida</taxon>
        <taxon>eudicotyledons</taxon>
        <taxon>Gunneridae</taxon>
        <taxon>Pentapetalae</taxon>
        <taxon>rosids</taxon>
        <taxon>malvids</taxon>
        <taxon>Malvales</taxon>
        <taxon>Malvaceae</taxon>
        <taxon>Malvoideae</taxon>
        <taxon>Gossypium</taxon>
    </lineage>
</organism>
<name>A0A7J9LFK7_GOSSC</name>
<evidence type="ECO:0000313" key="2">
    <source>
        <dbReference type="Proteomes" id="UP000593576"/>
    </source>
</evidence>
<gene>
    <name evidence="1" type="ORF">Goshw_014641</name>
</gene>
<dbReference type="Proteomes" id="UP000593576">
    <property type="component" value="Unassembled WGS sequence"/>
</dbReference>
<sequence length="168" mass="19415">MVDHKRWNTNLFLLFAFTVEGMVIWKTFATLEFLTLRLSSLVPVGFSGSGKGNKFKGRISKQNKILHVSNVRFKNANSQHVSLNKSMEQLAERISAISKDNFDSGNSTRDDEQNDGCWARQYELRIESSKRNNSSSNSANISDDTWVFFIHGWSCGQRFWICWYRRCS</sequence>
<reference evidence="1 2" key="1">
    <citation type="journal article" date="2019" name="Genome Biol. Evol.">
        <title>Insights into the evolution of the New World diploid cottons (Gossypium, subgenus Houzingenia) based on genome sequencing.</title>
        <authorList>
            <person name="Grover C.E."/>
            <person name="Arick M.A. 2nd"/>
            <person name="Thrash A."/>
            <person name="Conover J.L."/>
            <person name="Sanders W.S."/>
            <person name="Peterson D.G."/>
            <person name="Frelichowski J.E."/>
            <person name="Scheffler J.A."/>
            <person name="Scheffler B.E."/>
            <person name="Wendel J.F."/>
        </authorList>
    </citation>
    <scope>NUCLEOTIDE SEQUENCE [LARGE SCALE GENOMIC DNA]</scope>
    <source>
        <strain evidence="1">1</strain>
        <tissue evidence="1">Leaf</tissue>
    </source>
</reference>
<evidence type="ECO:0000313" key="1">
    <source>
        <dbReference type="EMBL" id="MBA0857612.1"/>
    </source>
</evidence>
<proteinExistence type="predicted"/>
<keyword evidence="2" id="KW-1185">Reference proteome</keyword>
<dbReference type="AlphaFoldDB" id="A0A7J9LFK7"/>
<dbReference type="EMBL" id="JABFAF010000006">
    <property type="protein sequence ID" value="MBA0857612.1"/>
    <property type="molecule type" value="Genomic_DNA"/>
</dbReference>
<dbReference type="OrthoDB" id="990603at2759"/>
<comment type="caution">
    <text evidence="1">The sequence shown here is derived from an EMBL/GenBank/DDBJ whole genome shotgun (WGS) entry which is preliminary data.</text>
</comment>
<protein>
    <submittedName>
        <fullName evidence="1">Uncharacterized protein</fullName>
    </submittedName>
</protein>